<name>A0A061BD71_CYBFA</name>
<dbReference type="EMBL" id="MPUK01000001">
    <property type="protein sequence ID" value="ONH70131.1"/>
    <property type="molecule type" value="Genomic_DNA"/>
</dbReference>
<evidence type="ECO:0000313" key="5">
    <source>
        <dbReference type="Proteomes" id="UP000189513"/>
    </source>
</evidence>
<accession>A0A061BD71</accession>
<evidence type="ECO:0000313" key="3">
    <source>
        <dbReference type="EMBL" id="CDR45821.1"/>
    </source>
</evidence>
<feature type="compositionally biased region" description="Low complexity" evidence="1">
    <location>
        <begin position="24"/>
        <end position="38"/>
    </location>
</feature>
<proteinExistence type="predicted"/>
<sequence length="273" mass="29829">MGLSYTASSGLPRDRAQSVPSSGTQVSQQYSQDTSSSTPRSIPEFSFGRVALSSSTTVFDSPPVLHDELNLPDIDPPPYVDRARLHRMFNISSCDMDTVKSMIEQGTPMGPRRPLPMRNYRIGRRSNEVGETETRSTQVESVSSVSSGVSGDSNTTHLEARSQASNLSNTPSLMPLKKEGQQDQEEEDNDIDEDATDSYVTVETVPTEMIHTGDEVKSIHTASWTRSGQLTCGTRGHDRCFCWMYGVAGGVVGALIGCIVMLIGIWMMGEPKR</sequence>
<organism evidence="3">
    <name type="scientific">Cyberlindnera fabianii</name>
    <name type="common">Yeast</name>
    <name type="synonym">Hansenula fabianii</name>
    <dbReference type="NCBI Taxonomy" id="36022"/>
    <lineage>
        <taxon>Eukaryota</taxon>
        <taxon>Fungi</taxon>
        <taxon>Dikarya</taxon>
        <taxon>Ascomycota</taxon>
        <taxon>Saccharomycotina</taxon>
        <taxon>Saccharomycetes</taxon>
        <taxon>Phaffomycetales</taxon>
        <taxon>Phaffomycetaceae</taxon>
        <taxon>Cyberlindnera</taxon>
    </lineage>
</organism>
<feature type="region of interest" description="Disordered" evidence="1">
    <location>
        <begin position="1"/>
        <end position="42"/>
    </location>
</feature>
<dbReference type="VEuPathDB" id="FungiDB:BON22_0853"/>
<dbReference type="EMBL" id="LK052905">
    <property type="protein sequence ID" value="CDR45821.1"/>
    <property type="molecule type" value="Genomic_DNA"/>
</dbReference>
<evidence type="ECO:0000313" key="4">
    <source>
        <dbReference type="EMBL" id="ONH70131.1"/>
    </source>
</evidence>
<keyword evidence="2" id="KW-0812">Transmembrane</keyword>
<feature type="compositionally biased region" description="Acidic residues" evidence="1">
    <location>
        <begin position="182"/>
        <end position="195"/>
    </location>
</feature>
<protein>
    <submittedName>
        <fullName evidence="3">CYFA0S20e00573g1_1</fullName>
    </submittedName>
</protein>
<keyword evidence="2" id="KW-1133">Transmembrane helix</keyword>
<reference evidence="5" key="2">
    <citation type="journal article" date="2017" name="Genome Announc.">
        <title>Genome sequences of Cyberlindnera fabianii 65, Pichia kudriavzevii 129, and Saccharomyces cerevisiae 131 isolated from fermented masau fruits in Zimbabwe.</title>
        <authorList>
            <person name="van Rijswijck I.M.H."/>
            <person name="Derks M.F.L."/>
            <person name="Abee T."/>
            <person name="de Ridder D."/>
            <person name="Smid E.J."/>
        </authorList>
    </citation>
    <scope>NUCLEOTIDE SEQUENCE [LARGE SCALE GENOMIC DNA]</scope>
    <source>
        <strain evidence="5">65</strain>
    </source>
</reference>
<reference evidence="3" key="1">
    <citation type="journal article" date="2014" name="Genome Announc.">
        <title>Genome sequence of the yeast Cyberlindnera fabianii (Hansenula fabianii).</title>
        <authorList>
            <person name="Freel K.C."/>
            <person name="Sarilar V."/>
            <person name="Neuveglise C."/>
            <person name="Devillers H."/>
            <person name="Friedrich A."/>
            <person name="Schacherer J."/>
        </authorList>
    </citation>
    <scope>NUCLEOTIDE SEQUENCE</scope>
    <source>
        <strain evidence="3">YJS4271</strain>
    </source>
</reference>
<dbReference type="AlphaFoldDB" id="A0A061BD71"/>
<feature type="region of interest" description="Disordered" evidence="1">
    <location>
        <begin position="124"/>
        <end position="195"/>
    </location>
</feature>
<keyword evidence="2" id="KW-0472">Membrane</keyword>
<reference evidence="4" key="3">
    <citation type="submission" date="2017-01" db="EMBL/GenBank/DDBJ databases">
        <authorList>
            <person name="Mah S.A."/>
            <person name="Swanson W.J."/>
            <person name="Moy G.W."/>
            <person name="Vacquier V.D."/>
        </authorList>
    </citation>
    <scope>NUCLEOTIDE SEQUENCE [LARGE SCALE GENOMIC DNA]</scope>
    <source>
        <strain evidence="4">65</strain>
    </source>
</reference>
<evidence type="ECO:0000256" key="1">
    <source>
        <dbReference type="SAM" id="MobiDB-lite"/>
    </source>
</evidence>
<gene>
    <name evidence="4" type="ORF">BON22_0853</name>
    <name evidence="3" type="ORF">CYFA0S_20e00573g</name>
</gene>
<feature type="compositionally biased region" description="Polar residues" evidence="1">
    <location>
        <begin position="162"/>
        <end position="172"/>
    </location>
</feature>
<keyword evidence="5" id="KW-1185">Reference proteome</keyword>
<feature type="compositionally biased region" description="Basic and acidic residues" evidence="1">
    <location>
        <begin position="125"/>
        <end position="134"/>
    </location>
</feature>
<dbReference type="Proteomes" id="UP000189513">
    <property type="component" value="Unassembled WGS sequence"/>
</dbReference>
<evidence type="ECO:0000256" key="2">
    <source>
        <dbReference type="SAM" id="Phobius"/>
    </source>
</evidence>
<feature type="transmembrane region" description="Helical" evidence="2">
    <location>
        <begin position="243"/>
        <end position="267"/>
    </location>
</feature>
<feature type="compositionally biased region" description="Low complexity" evidence="1">
    <location>
        <begin position="135"/>
        <end position="156"/>
    </location>
</feature>